<organism evidence="2 3">
    <name type="scientific">Prorocentrum cordatum</name>
    <dbReference type="NCBI Taxonomy" id="2364126"/>
    <lineage>
        <taxon>Eukaryota</taxon>
        <taxon>Sar</taxon>
        <taxon>Alveolata</taxon>
        <taxon>Dinophyceae</taxon>
        <taxon>Prorocentrales</taxon>
        <taxon>Prorocentraceae</taxon>
        <taxon>Prorocentrum</taxon>
    </lineage>
</organism>
<accession>A0ABN9PL04</accession>
<comment type="caution">
    <text evidence="2">The sequence shown here is derived from an EMBL/GenBank/DDBJ whole genome shotgun (WGS) entry which is preliminary data.</text>
</comment>
<gene>
    <name evidence="2" type="ORF">PCOR1329_LOCUS3927</name>
</gene>
<proteinExistence type="predicted"/>
<keyword evidence="3" id="KW-1185">Reference proteome</keyword>
<evidence type="ECO:0000313" key="2">
    <source>
        <dbReference type="EMBL" id="CAK0793718.1"/>
    </source>
</evidence>
<evidence type="ECO:0000256" key="1">
    <source>
        <dbReference type="SAM" id="MobiDB-lite"/>
    </source>
</evidence>
<name>A0ABN9PL04_9DINO</name>
<feature type="region of interest" description="Disordered" evidence="1">
    <location>
        <begin position="1"/>
        <end position="79"/>
    </location>
</feature>
<feature type="non-terminal residue" evidence="2">
    <location>
        <position position="1"/>
    </location>
</feature>
<feature type="compositionally biased region" description="Acidic residues" evidence="1">
    <location>
        <begin position="55"/>
        <end position="73"/>
    </location>
</feature>
<dbReference type="Proteomes" id="UP001189429">
    <property type="component" value="Unassembled WGS sequence"/>
</dbReference>
<protein>
    <submittedName>
        <fullName evidence="2">Uncharacterized protein</fullName>
    </submittedName>
</protein>
<evidence type="ECO:0000313" key="3">
    <source>
        <dbReference type="Proteomes" id="UP001189429"/>
    </source>
</evidence>
<feature type="compositionally biased region" description="Basic and acidic residues" evidence="1">
    <location>
        <begin position="43"/>
        <end position="54"/>
    </location>
</feature>
<sequence>ASEKSAPRFSGSATYMATERSATEQQKPKVGWQAKSGGPFPPEAEKAIGARAREGEEEEEEKEGEEEEEEEEKESGRLVSYSHHTMVIIIIEPQAQAEAHPLKCAFVYLQT</sequence>
<dbReference type="EMBL" id="CAUYUJ010001021">
    <property type="protein sequence ID" value="CAK0793718.1"/>
    <property type="molecule type" value="Genomic_DNA"/>
</dbReference>
<reference evidence="2" key="1">
    <citation type="submission" date="2023-10" db="EMBL/GenBank/DDBJ databases">
        <authorList>
            <person name="Chen Y."/>
            <person name="Shah S."/>
            <person name="Dougan E. K."/>
            <person name="Thang M."/>
            <person name="Chan C."/>
        </authorList>
    </citation>
    <scope>NUCLEOTIDE SEQUENCE [LARGE SCALE GENOMIC DNA]</scope>
</reference>